<accession>A0A7I7RLH4</accession>
<dbReference type="EC" id="2.7.11.1" evidence="2"/>
<evidence type="ECO:0000256" key="8">
    <source>
        <dbReference type="ARBA" id="ARBA00022741"/>
    </source>
</evidence>
<dbReference type="InterPro" id="IPR002491">
    <property type="entry name" value="ABC_transptr_periplasmic_BD"/>
</dbReference>
<evidence type="ECO:0000259" key="17">
    <source>
        <dbReference type="PROSITE" id="PS50011"/>
    </source>
</evidence>
<evidence type="ECO:0000256" key="9">
    <source>
        <dbReference type="ARBA" id="ARBA00022777"/>
    </source>
</evidence>
<comment type="subcellular location">
    <subcellularLocation>
        <location evidence="1">Cell membrane</location>
        <topology evidence="1">Single-pass membrane protein</topology>
    </subcellularLocation>
</comment>
<dbReference type="Gene3D" id="1.10.510.10">
    <property type="entry name" value="Transferase(Phosphotransferase) domain 1"/>
    <property type="match status" value="1"/>
</dbReference>
<gene>
    <name evidence="19" type="ORF">MCEL_32760</name>
</gene>
<dbReference type="Proteomes" id="UP000466431">
    <property type="component" value="Chromosome"/>
</dbReference>
<dbReference type="KEGG" id="mcee:MCEL_32760"/>
<keyword evidence="20" id="KW-1185">Reference proteome</keyword>
<evidence type="ECO:0000313" key="20">
    <source>
        <dbReference type="Proteomes" id="UP000466431"/>
    </source>
</evidence>
<evidence type="ECO:0000256" key="1">
    <source>
        <dbReference type="ARBA" id="ARBA00004162"/>
    </source>
</evidence>
<dbReference type="SUPFAM" id="SSF53807">
    <property type="entry name" value="Helical backbone' metal receptor"/>
    <property type="match status" value="1"/>
</dbReference>
<keyword evidence="4" id="KW-0723">Serine/threonine-protein kinase</keyword>
<dbReference type="PANTHER" id="PTHR43289:SF6">
    <property type="entry name" value="SERINE_THREONINE-PROTEIN KINASE NEKL-3"/>
    <property type="match status" value="1"/>
</dbReference>
<evidence type="ECO:0000256" key="16">
    <source>
        <dbReference type="SAM" id="Phobius"/>
    </source>
</evidence>
<keyword evidence="10" id="KW-0067">ATP-binding</keyword>
<dbReference type="FunFam" id="1.10.510.10:FF:000021">
    <property type="entry name" value="Serine/threonine protein kinase"/>
    <property type="match status" value="1"/>
</dbReference>
<keyword evidence="3" id="KW-1003">Cell membrane</keyword>
<evidence type="ECO:0000256" key="13">
    <source>
        <dbReference type="ARBA" id="ARBA00047899"/>
    </source>
</evidence>
<dbReference type="InterPro" id="IPR011009">
    <property type="entry name" value="Kinase-like_dom_sf"/>
</dbReference>
<evidence type="ECO:0000256" key="14">
    <source>
        <dbReference type="ARBA" id="ARBA00048679"/>
    </source>
</evidence>
<evidence type="ECO:0000256" key="12">
    <source>
        <dbReference type="ARBA" id="ARBA00023136"/>
    </source>
</evidence>
<evidence type="ECO:0000256" key="15">
    <source>
        <dbReference type="SAM" id="MobiDB-lite"/>
    </source>
</evidence>
<dbReference type="RefSeq" id="WP_170309984.1">
    <property type="nucleotide sequence ID" value="NZ_AP022591.1"/>
</dbReference>
<dbReference type="GO" id="GO:0004674">
    <property type="term" value="F:protein serine/threonine kinase activity"/>
    <property type="evidence" value="ECO:0007669"/>
    <property type="project" value="UniProtKB-KW"/>
</dbReference>
<dbReference type="InterPro" id="IPR008271">
    <property type="entry name" value="Ser/Thr_kinase_AS"/>
</dbReference>
<feature type="domain" description="Fe/B12 periplasmic-binding" evidence="18">
    <location>
        <begin position="396"/>
        <end position="655"/>
    </location>
</feature>
<evidence type="ECO:0000256" key="3">
    <source>
        <dbReference type="ARBA" id="ARBA00022475"/>
    </source>
</evidence>
<dbReference type="EMBL" id="AP022591">
    <property type="protein sequence ID" value="BBY44981.1"/>
    <property type="molecule type" value="Genomic_DNA"/>
</dbReference>
<comment type="catalytic activity">
    <reaction evidence="13">
        <text>L-threonyl-[protein] + ATP = O-phospho-L-threonyl-[protein] + ADP + H(+)</text>
        <dbReference type="Rhea" id="RHEA:46608"/>
        <dbReference type="Rhea" id="RHEA-COMP:11060"/>
        <dbReference type="Rhea" id="RHEA-COMP:11605"/>
        <dbReference type="ChEBI" id="CHEBI:15378"/>
        <dbReference type="ChEBI" id="CHEBI:30013"/>
        <dbReference type="ChEBI" id="CHEBI:30616"/>
        <dbReference type="ChEBI" id="CHEBI:61977"/>
        <dbReference type="ChEBI" id="CHEBI:456216"/>
        <dbReference type="EC" id="2.7.11.1"/>
    </reaction>
</comment>
<keyword evidence="9" id="KW-0418">Kinase</keyword>
<dbReference type="Gene3D" id="3.30.200.20">
    <property type="entry name" value="Phosphorylase Kinase, domain 1"/>
    <property type="match status" value="1"/>
</dbReference>
<protein>
    <recommendedName>
        <fullName evidence="2">non-specific serine/threonine protein kinase</fullName>
        <ecNumber evidence="2">2.7.11.1</ecNumber>
    </recommendedName>
</protein>
<dbReference type="PROSITE" id="PS00108">
    <property type="entry name" value="PROTEIN_KINASE_ST"/>
    <property type="match status" value="1"/>
</dbReference>
<evidence type="ECO:0000256" key="4">
    <source>
        <dbReference type="ARBA" id="ARBA00022527"/>
    </source>
</evidence>
<keyword evidence="5" id="KW-0597">Phosphoprotein</keyword>
<keyword evidence="7 16" id="KW-0812">Transmembrane</keyword>
<sequence>MAGYRIEAVLGAGGMGTVYKARNPTLPRSDALKVLSEQLSQDPHFRARFEREAELAATLDHPNIVTVYSRGETDGQLWIAMQYVAGSDADKELSQGRMTPARAVHIVGEVAKALDYAHRRHLLHRDVKPANFLLAPNDERVFLADFGIARALDEAVGLTQTGMVMASVSYAAPESLAGEGADHRADIYSLGCSLFRMLTGTSPFSRSGGMAAVAAAHLTEPPPRPTDVAPGLPAAMDAVIARAMAKNPNERYQSAGELAVAAARALDETTDAVRATPAPFAGAPPWPSEQTPPPRPPHHTGPPMPGAYGGPAWPGHRGPTTAGYAPTPPIAARPASRSRLAGRRKWVLIAVAAVVVLAAAIGVGTLVSRDDSAPSYTAQTLVHQHGETQLTAQPGAVAAVGPGDADAVLSLGVQPVAMVVPGGTLPSWLKQMVNDNVRTLAEADAAVIAAAEPDLIIDTGEMDDAAYKALAAVAPTVTRPQNTTEWTWQTHLEWIGRMLGRSDEAKKLLDEAAAQQAELRSQHPAFDAKSVEVVTVADEGVTVATADSPAGRYLRGLGFRYPAEFDPASAGAAFRPVANPEELNTTPTDVRVVVRTDKGAGGGSYNGLPQAFSSYRGTTVIVDDPDVIAALNTPGYAATKFLDTTLVDALARQVR</sequence>
<evidence type="ECO:0000256" key="2">
    <source>
        <dbReference type="ARBA" id="ARBA00012513"/>
    </source>
</evidence>
<comment type="catalytic activity">
    <reaction evidence="14">
        <text>L-seryl-[protein] + ATP = O-phospho-L-seryl-[protein] + ADP + H(+)</text>
        <dbReference type="Rhea" id="RHEA:17989"/>
        <dbReference type="Rhea" id="RHEA-COMP:9863"/>
        <dbReference type="Rhea" id="RHEA-COMP:11604"/>
        <dbReference type="ChEBI" id="CHEBI:15378"/>
        <dbReference type="ChEBI" id="CHEBI:29999"/>
        <dbReference type="ChEBI" id="CHEBI:30616"/>
        <dbReference type="ChEBI" id="CHEBI:83421"/>
        <dbReference type="ChEBI" id="CHEBI:456216"/>
        <dbReference type="EC" id="2.7.11.1"/>
    </reaction>
</comment>
<dbReference type="SMART" id="SM00220">
    <property type="entry name" value="S_TKc"/>
    <property type="match status" value="1"/>
</dbReference>
<dbReference type="GO" id="GO:0045717">
    <property type="term" value="P:negative regulation of fatty acid biosynthetic process"/>
    <property type="evidence" value="ECO:0007669"/>
    <property type="project" value="UniProtKB-ARBA"/>
</dbReference>
<feature type="domain" description="Protein kinase" evidence="17">
    <location>
        <begin position="4"/>
        <end position="266"/>
    </location>
</feature>
<dbReference type="CDD" id="cd14014">
    <property type="entry name" value="STKc_PknB_like"/>
    <property type="match status" value="1"/>
</dbReference>
<dbReference type="PANTHER" id="PTHR43289">
    <property type="entry name" value="MITOGEN-ACTIVATED PROTEIN KINASE KINASE KINASE 20-RELATED"/>
    <property type="match status" value="1"/>
</dbReference>
<proteinExistence type="predicted"/>
<keyword evidence="12 16" id="KW-0472">Membrane</keyword>
<feature type="transmembrane region" description="Helical" evidence="16">
    <location>
        <begin position="346"/>
        <end position="367"/>
    </location>
</feature>
<dbReference type="InterPro" id="IPR000719">
    <property type="entry name" value="Prot_kinase_dom"/>
</dbReference>
<keyword evidence="11 16" id="KW-1133">Transmembrane helix</keyword>
<evidence type="ECO:0000256" key="7">
    <source>
        <dbReference type="ARBA" id="ARBA00022692"/>
    </source>
</evidence>
<dbReference type="SUPFAM" id="SSF56112">
    <property type="entry name" value="Protein kinase-like (PK-like)"/>
    <property type="match status" value="1"/>
</dbReference>
<evidence type="ECO:0000256" key="5">
    <source>
        <dbReference type="ARBA" id="ARBA00022553"/>
    </source>
</evidence>
<feature type="compositionally biased region" description="Pro residues" evidence="15">
    <location>
        <begin position="282"/>
        <end position="305"/>
    </location>
</feature>
<evidence type="ECO:0000256" key="10">
    <source>
        <dbReference type="ARBA" id="ARBA00022840"/>
    </source>
</evidence>
<dbReference type="GO" id="GO:0005524">
    <property type="term" value="F:ATP binding"/>
    <property type="evidence" value="ECO:0007669"/>
    <property type="project" value="UniProtKB-KW"/>
</dbReference>
<dbReference type="PROSITE" id="PS50011">
    <property type="entry name" value="PROTEIN_KINASE_DOM"/>
    <property type="match status" value="1"/>
</dbReference>
<reference evidence="19 20" key="1">
    <citation type="journal article" date="2019" name="Emerg. Microbes Infect.">
        <title>Comprehensive subspecies identification of 175 nontuberculous mycobacteria species based on 7547 genomic profiles.</title>
        <authorList>
            <person name="Matsumoto Y."/>
            <person name="Kinjo T."/>
            <person name="Motooka D."/>
            <person name="Nabeya D."/>
            <person name="Jung N."/>
            <person name="Uechi K."/>
            <person name="Horii T."/>
            <person name="Iida T."/>
            <person name="Fujita J."/>
            <person name="Nakamura S."/>
        </authorList>
    </citation>
    <scope>NUCLEOTIDE SEQUENCE [LARGE SCALE GENOMIC DNA]</scope>
    <source>
        <strain evidence="19 20">JCM 18439</strain>
    </source>
</reference>
<evidence type="ECO:0000259" key="18">
    <source>
        <dbReference type="PROSITE" id="PS50983"/>
    </source>
</evidence>
<organism evidence="19 20">
    <name type="scientific">Mycolicibacterium celeriflavum</name>
    <name type="common">Mycobacterium celeriflavum</name>
    <dbReference type="NCBI Taxonomy" id="1249101"/>
    <lineage>
        <taxon>Bacteria</taxon>
        <taxon>Bacillati</taxon>
        <taxon>Actinomycetota</taxon>
        <taxon>Actinomycetes</taxon>
        <taxon>Mycobacteriales</taxon>
        <taxon>Mycobacteriaceae</taxon>
        <taxon>Mycolicibacterium</taxon>
    </lineage>
</organism>
<dbReference type="PROSITE" id="PS50983">
    <property type="entry name" value="FE_B12_PBP"/>
    <property type="match status" value="1"/>
</dbReference>
<name>A0A7I7RLH4_MYCCF</name>
<keyword evidence="8" id="KW-0547">Nucleotide-binding</keyword>
<dbReference type="AlphaFoldDB" id="A0A7I7RLH4"/>
<dbReference type="GO" id="GO:0005886">
    <property type="term" value="C:plasma membrane"/>
    <property type="evidence" value="ECO:0007669"/>
    <property type="project" value="UniProtKB-SubCell"/>
</dbReference>
<evidence type="ECO:0000256" key="11">
    <source>
        <dbReference type="ARBA" id="ARBA00022989"/>
    </source>
</evidence>
<dbReference type="Pfam" id="PF01497">
    <property type="entry name" value="Peripla_BP_2"/>
    <property type="match status" value="1"/>
</dbReference>
<keyword evidence="6" id="KW-0808">Transferase</keyword>
<evidence type="ECO:0000313" key="19">
    <source>
        <dbReference type="EMBL" id="BBY44981.1"/>
    </source>
</evidence>
<dbReference type="Pfam" id="PF00069">
    <property type="entry name" value="Pkinase"/>
    <property type="match status" value="1"/>
</dbReference>
<dbReference type="Gene3D" id="3.40.50.1980">
    <property type="entry name" value="Nitrogenase molybdenum iron protein domain"/>
    <property type="match status" value="2"/>
</dbReference>
<dbReference type="FunFam" id="3.30.200.20:FF:000035">
    <property type="entry name" value="Serine/threonine protein kinase Stk1"/>
    <property type="match status" value="1"/>
</dbReference>
<feature type="region of interest" description="Disordered" evidence="15">
    <location>
        <begin position="276"/>
        <end position="336"/>
    </location>
</feature>
<evidence type="ECO:0000256" key="6">
    <source>
        <dbReference type="ARBA" id="ARBA00022679"/>
    </source>
</evidence>
<feature type="compositionally biased region" description="Low complexity" evidence="15">
    <location>
        <begin position="310"/>
        <end position="325"/>
    </location>
</feature>